<comment type="caution">
    <text evidence="1">The sequence shown here is derived from an EMBL/GenBank/DDBJ whole genome shotgun (WGS) entry which is preliminary data.</text>
</comment>
<protein>
    <submittedName>
        <fullName evidence="1">Putative modified peptide</fullName>
    </submittedName>
</protein>
<dbReference type="InterPro" id="IPR030976">
    <property type="entry name" value="Mod_pep_NH_fam"/>
</dbReference>
<dbReference type="RefSeq" id="WP_154372569.1">
    <property type="nucleotide sequence ID" value="NZ_WKJJ01000004.1"/>
</dbReference>
<dbReference type="AlphaFoldDB" id="A0A7X2LSD0"/>
<dbReference type="Proteomes" id="UP000446768">
    <property type="component" value="Unassembled WGS sequence"/>
</dbReference>
<keyword evidence="2" id="KW-1185">Reference proteome</keyword>
<evidence type="ECO:0000313" key="2">
    <source>
        <dbReference type="Proteomes" id="UP000446768"/>
    </source>
</evidence>
<name>A0A7X2LSD0_9BURK</name>
<sequence>MANFSSSDLDTLLDKLSTDDAFREQMLGDPAGALGSIGLSIDPAQIPDVRSLPSKDALAADRAAIKAKLDSAAGALPFFLSGTL</sequence>
<reference evidence="1 2" key="1">
    <citation type="submission" date="2019-11" db="EMBL/GenBank/DDBJ databases">
        <title>Novel species isolated from a subtropical stream in China.</title>
        <authorList>
            <person name="Lu H."/>
        </authorList>
    </citation>
    <scope>NUCLEOTIDE SEQUENCE [LARGE SCALE GENOMIC DNA]</scope>
    <source>
        <strain evidence="1 2">FT92W</strain>
    </source>
</reference>
<organism evidence="1 2">
    <name type="scientific">Pseudoduganella rivuli</name>
    <dbReference type="NCBI Taxonomy" id="2666085"/>
    <lineage>
        <taxon>Bacteria</taxon>
        <taxon>Pseudomonadati</taxon>
        <taxon>Pseudomonadota</taxon>
        <taxon>Betaproteobacteria</taxon>
        <taxon>Burkholderiales</taxon>
        <taxon>Oxalobacteraceae</taxon>
        <taxon>Telluria group</taxon>
        <taxon>Pseudoduganella</taxon>
    </lineage>
</organism>
<dbReference type="NCBIfam" id="TIGR04509">
    <property type="entry name" value="mod_pep_NH_fam"/>
    <property type="match status" value="1"/>
</dbReference>
<evidence type="ECO:0000313" key="1">
    <source>
        <dbReference type="EMBL" id="MRV71763.1"/>
    </source>
</evidence>
<gene>
    <name evidence="1" type="ORF">GJ700_08480</name>
</gene>
<dbReference type="NCBIfam" id="NF038399">
    <property type="entry name" value="NH_RiPP_Os17"/>
    <property type="match status" value="1"/>
</dbReference>
<proteinExistence type="predicted"/>
<accession>A0A7X2LSD0</accession>
<dbReference type="EMBL" id="WKJJ01000004">
    <property type="protein sequence ID" value="MRV71763.1"/>
    <property type="molecule type" value="Genomic_DNA"/>
</dbReference>